<reference evidence="1 2" key="1">
    <citation type="journal article" date="2023" name="bioRxiv">
        <title>Genome report: Whole genome sequence and annotation of Penstemon davidsonii.</title>
        <authorList>
            <person name="Ostevik K.L."/>
            <person name="Alabady M."/>
            <person name="Zhang M."/>
            <person name="Rausher M.D."/>
        </authorList>
    </citation>
    <scope>NUCLEOTIDE SEQUENCE [LARGE SCALE GENOMIC DNA]</scope>
    <source>
        <strain evidence="1">DNT005</strain>
        <tissue evidence="1">Whole leaf</tissue>
    </source>
</reference>
<evidence type="ECO:0000313" key="2">
    <source>
        <dbReference type="Proteomes" id="UP001291926"/>
    </source>
</evidence>
<keyword evidence="2" id="KW-1185">Reference proteome</keyword>
<dbReference type="InterPro" id="IPR032675">
    <property type="entry name" value="LRR_dom_sf"/>
</dbReference>
<evidence type="ECO:0000313" key="1">
    <source>
        <dbReference type="EMBL" id="KAK4479411.1"/>
    </source>
</evidence>
<proteinExistence type="predicted"/>
<comment type="caution">
    <text evidence="1">The sequence shown here is derived from an EMBL/GenBank/DDBJ whole genome shotgun (WGS) entry which is preliminary data.</text>
</comment>
<organism evidence="1 2">
    <name type="scientific">Penstemon davidsonii</name>
    <dbReference type="NCBI Taxonomy" id="160366"/>
    <lineage>
        <taxon>Eukaryota</taxon>
        <taxon>Viridiplantae</taxon>
        <taxon>Streptophyta</taxon>
        <taxon>Embryophyta</taxon>
        <taxon>Tracheophyta</taxon>
        <taxon>Spermatophyta</taxon>
        <taxon>Magnoliopsida</taxon>
        <taxon>eudicotyledons</taxon>
        <taxon>Gunneridae</taxon>
        <taxon>Pentapetalae</taxon>
        <taxon>asterids</taxon>
        <taxon>lamiids</taxon>
        <taxon>Lamiales</taxon>
        <taxon>Plantaginaceae</taxon>
        <taxon>Cheloneae</taxon>
        <taxon>Penstemon</taxon>
    </lineage>
</organism>
<dbReference type="Gene3D" id="3.80.10.10">
    <property type="entry name" value="Ribonuclease Inhibitor"/>
    <property type="match status" value="1"/>
</dbReference>
<dbReference type="PANTHER" id="PTHR15140:SF37">
    <property type="entry name" value="UBIQUITIN-LIKE DOMAIN-CONTAINING PROTEIN"/>
    <property type="match status" value="1"/>
</dbReference>
<dbReference type="EMBL" id="JAYDYQ010002687">
    <property type="protein sequence ID" value="KAK4479411.1"/>
    <property type="molecule type" value="Genomic_DNA"/>
</dbReference>
<dbReference type="SUPFAM" id="SSF52058">
    <property type="entry name" value="L domain-like"/>
    <property type="match status" value="1"/>
</dbReference>
<gene>
    <name evidence="1" type="ORF">RD792_014924</name>
</gene>
<dbReference type="PANTHER" id="PTHR15140">
    <property type="entry name" value="TUBULIN-SPECIFIC CHAPERONE E"/>
    <property type="match status" value="1"/>
</dbReference>
<name>A0ABR0CS96_9LAMI</name>
<sequence>MSRLRHLYFPLAYQSATDDKLKLDGLKKLQVLVNFHAGICDADDLPMLRNLEVFEGIGDGNNDNLEKMINFIQGNELVLSHSSLTIKNIDSSSNERLSVVTALLTCGGLHHLDIEEDLFELILPLPWQFGSNLTNIVFNQTRFHEDPMPTLGKLPQLRSLVLCNGAFVGKKIMCAEADFVRLRCLKLHYLWGLREFEVEIGAMPCLSSFMVMRCNNLKLLPDYLMEIPTLEQVTIASMPKEFKALVIRKAEDQLSKGHSLFVKFYGKN</sequence>
<accession>A0ABR0CS96</accession>
<dbReference type="Proteomes" id="UP001291926">
    <property type="component" value="Unassembled WGS sequence"/>
</dbReference>
<protein>
    <submittedName>
        <fullName evidence="1">Uncharacterized protein</fullName>
    </submittedName>
</protein>